<accession>A0A1T1D342</accession>
<name>A0A1T1D342_9SYNE</name>
<dbReference type="InterPro" id="IPR001119">
    <property type="entry name" value="SLH_dom"/>
</dbReference>
<dbReference type="NCBIfam" id="NF033921">
    <property type="entry name" value="por_somb"/>
    <property type="match status" value="1"/>
</dbReference>
<keyword evidence="1" id="KW-0732">Signal</keyword>
<dbReference type="Proteomes" id="UP000242636">
    <property type="component" value="Unassembled WGS sequence"/>
</dbReference>
<evidence type="ECO:0000256" key="1">
    <source>
        <dbReference type="SAM" id="SignalP"/>
    </source>
</evidence>
<dbReference type="InterPro" id="IPR047684">
    <property type="entry name" value="Por_som-like"/>
</dbReference>
<feature type="domain" description="SLH" evidence="2">
    <location>
        <begin position="48"/>
        <end position="112"/>
    </location>
</feature>
<sequence length="508" mass="54450">MKAFQRLLVSAPVAALLPVALAPVSGLASEFNLNLDSVQEYSLAQGASIRDFSDVYPTDWAYQALAELVETYGCVGGYPDGTFRGDQPITRFEMASLLSKCMNAMSAKMDMMSENMGAMEDMETLETLVSSFEEELITLKGSVDGLDAKVSELEDSQFSTTTKASFEIVTDFVYFASDNNARAVSPGATRIYENSGIALSSEVEVGFETSFTGSDTLSFSLTGDLLSNGAGNYLVSGDFYDAAGDEGNADFSGFSYETTLDLGGMMTTLMFGTDVDDLDPVVGLDTYYGGGGYDDFGPSDFGDAGIGFNVELLSSDAGTLTASAAYAVDDGGASNEMGSMGIFGEETDRSGVLALSWDGALFGGNDALFTVAYQNIKENSENDLTKGYLHLVAGAYFTDAISLSGSFSFGTWDYEMGSDLDQEYTQWMVALNMDDAFFPGNSAGIAYGTPEFPSDPAPDNVMKVLEIYYTFKVNDHFEVPVYLDFISNVSDRRNADAWGVAVRPTLTF</sequence>
<evidence type="ECO:0000313" key="4">
    <source>
        <dbReference type="Proteomes" id="UP000242636"/>
    </source>
</evidence>
<organism evidence="3 4">
    <name type="scientific">Candidatus Synechococcus spongiarum LMB bulk15M</name>
    <dbReference type="NCBI Taxonomy" id="1943582"/>
    <lineage>
        <taxon>Bacteria</taxon>
        <taxon>Bacillati</taxon>
        <taxon>Cyanobacteriota</taxon>
        <taxon>Cyanophyceae</taxon>
        <taxon>Synechococcales</taxon>
        <taxon>Synechococcaceae</taxon>
        <taxon>Synechococcus</taxon>
    </lineage>
</organism>
<feature type="chain" id="PRO_5040905434" description="SLH domain-containing protein" evidence="1">
    <location>
        <begin position="23"/>
        <end position="508"/>
    </location>
</feature>
<reference evidence="3 4" key="1">
    <citation type="submission" date="2017-02" db="EMBL/GenBank/DDBJ databases">
        <title>Draft Genome Sequences of 'Candidatus Synechococcus spongiarum', Cyanobacterial Symbionts of the Mediterranean Sponge Aplysina aerophoba from two locations.</title>
        <authorList>
            <person name="Slaby B.M."/>
            <person name="Hentschel U."/>
        </authorList>
    </citation>
    <scope>NUCLEOTIDE SEQUENCE [LARGE SCALE GENOMIC DNA]</scope>
    <source>
        <strain evidence="3">LMB bulk15M</strain>
    </source>
</reference>
<evidence type="ECO:0000259" key="2">
    <source>
        <dbReference type="PROSITE" id="PS51272"/>
    </source>
</evidence>
<dbReference type="AlphaFoldDB" id="A0A1T1D342"/>
<dbReference type="InterPro" id="IPR051465">
    <property type="entry name" value="Cell_Envelope_Struct_Comp"/>
</dbReference>
<keyword evidence="4" id="KW-1185">Reference proteome</keyword>
<feature type="signal peptide" evidence="1">
    <location>
        <begin position="1"/>
        <end position="22"/>
    </location>
</feature>
<dbReference type="PANTHER" id="PTHR43308">
    <property type="entry name" value="OUTER MEMBRANE PROTEIN ALPHA-RELATED"/>
    <property type="match status" value="1"/>
</dbReference>
<evidence type="ECO:0000313" key="3">
    <source>
        <dbReference type="EMBL" id="OOV35220.1"/>
    </source>
</evidence>
<proteinExistence type="predicted"/>
<dbReference type="EMBL" id="MWLD01000013">
    <property type="protein sequence ID" value="OOV35220.1"/>
    <property type="molecule type" value="Genomic_DNA"/>
</dbReference>
<dbReference type="PROSITE" id="PS51272">
    <property type="entry name" value="SLH"/>
    <property type="match status" value="1"/>
</dbReference>
<comment type="caution">
    <text evidence="3">The sequence shown here is derived from an EMBL/GenBank/DDBJ whole genome shotgun (WGS) entry which is preliminary data.</text>
</comment>
<protein>
    <recommendedName>
        <fullName evidence="2">SLH domain-containing protein</fullName>
    </recommendedName>
</protein>
<dbReference type="Pfam" id="PF00395">
    <property type="entry name" value="SLH"/>
    <property type="match status" value="1"/>
</dbReference>
<dbReference type="PANTHER" id="PTHR43308:SF1">
    <property type="entry name" value="OUTER MEMBRANE PROTEIN ALPHA"/>
    <property type="match status" value="1"/>
</dbReference>
<gene>
    <name evidence="3" type="ORF">BV61_01245</name>
</gene>